<dbReference type="AlphaFoldDB" id="A0A343B783"/>
<keyword evidence="1" id="KW-1133">Transmembrane helix</keyword>
<dbReference type="EMBL" id="KX950825">
    <property type="protein sequence ID" value="AQU13932.1"/>
    <property type="molecule type" value="Genomic_DNA"/>
</dbReference>
<protein>
    <submittedName>
        <fullName evidence="2">ATP synthase F0 subunit 8</fullName>
    </submittedName>
</protein>
<accession>A0A343B783</accession>
<feature type="transmembrane region" description="Helical" evidence="1">
    <location>
        <begin position="12"/>
        <end position="32"/>
    </location>
</feature>
<keyword evidence="1" id="KW-0472">Membrane</keyword>
<keyword evidence="1" id="KW-0812">Transmembrane</keyword>
<name>A0A343B783_VESDU</name>
<proteinExistence type="predicted"/>
<evidence type="ECO:0000256" key="1">
    <source>
        <dbReference type="SAM" id="Phobius"/>
    </source>
</evidence>
<gene>
    <name evidence="2" type="primary">ATP8</name>
</gene>
<evidence type="ECO:0000313" key="2">
    <source>
        <dbReference type="EMBL" id="AQU13932.1"/>
    </source>
</evidence>
<keyword evidence="2" id="KW-0496">Mitochondrion</keyword>
<reference evidence="2" key="1">
    <citation type="journal article" date="2017" name="Mitochondrial DNA Part B Resour">
        <title>Complete mitochondrial genome of the yellow-legged Asian hornet, Vespa velutina nigrithorax (Hymenoptera: Vespidae).</title>
        <authorList>
            <person name="Kim J.S."/>
            <person name="Jeong J.S."/>
            <person name="Kim I."/>
        </authorList>
    </citation>
    <scope>NUCLEOTIDE SEQUENCE</scope>
</reference>
<geneLocation type="mitochondrion" evidence="2"/>
<sequence length="52" mass="6470">MPQLSPLKWFNLYIFILTISMIIIIKMNYLFLNKLSKKKKNNLYIYQMKWKI</sequence>
<organism evidence="2">
    <name type="scientific">Vespa ducalis</name>
    <name type="common">Black-tailed hornet</name>
    <dbReference type="NCBI Taxonomy" id="1075778"/>
    <lineage>
        <taxon>Eukaryota</taxon>
        <taxon>Metazoa</taxon>
        <taxon>Ecdysozoa</taxon>
        <taxon>Arthropoda</taxon>
        <taxon>Hexapoda</taxon>
        <taxon>Insecta</taxon>
        <taxon>Pterygota</taxon>
        <taxon>Neoptera</taxon>
        <taxon>Endopterygota</taxon>
        <taxon>Hymenoptera</taxon>
        <taxon>Apocrita</taxon>
        <taxon>Aculeata</taxon>
        <taxon>Vespoidea</taxon>
        <taxon>Vespidae</taxon>
        <taxon>Vespinae</taxon>
        <taxon>Vespa</taxon>
    </lineage>
</organism>